<dbReference type="EC" id="3.5.4.-" evidence="3"/>
<protein>
    <submittedName>
        <fullName evidence="3">Aminodeoxyfutalosine deaminase</fullName>
        <ecNumber evidence="3">3.5.4.-</ecNumber>
    </submittedName>
</protein>
<gene>
    <name evidence="3" type="ORF">I41_31010</name>
</gene>
<dbReference type="PANTHER" id="PTHR43794:SF11">
    <property type="entry name" value="AMIDOHYDROLASE-RELATED DOMAIN-CONTAINING PROTEIN"/>
    <property type="match status" value="1"/>
</dbReference>
<dbReference type="EMBL" id="CP036339">
    <property type="protein sequence ID" value="QDT73909.1"/>
    <property type="molecule type" value="Genomic_DNA"/>
</dbReference>
<dbReference type="Pfam" id="PF01979">
    <property type="entry name" value="Amidohydro_1"/>
    <property type="match status" value="1"/>
</dbReference>
<reference evidence="3 4" key="1">
    <citation type="submission" date="2019-02" db="EMBL/GenBank/DDBJ databases">
        <title>Deep-cultivation of Planctomycetes and their phenomic and genomic characterization uncovers novel biology.</title>
        <authorList>
            <person name="Wiegand S."/>
            <person name="Jogler M."/>
            <person name="Boedeker C."/>
            <person name="Pinto D."/>
            <person name="Vollmers J."/>
            <person name="Rivas-Marin E."/>
            <person name="Kohn T."/>
            <person name="Peeters S.H."/>
            <person name="Heuer A."/>
            <person name="Rast P."/>
            <person name="Oberbeckmann S."/>
            <person name="Bunk B."/>
            <person name="Jeske O."/>
            <person name="Meyerdierks A."/>
            <person name="Storesund J.E."/>
            <person name="Kallscheuer N."/>
            <person name="Luecker S."/>
            <person name="Lage O.M."/>
            <person name="Pohl T."/>
            <person name="Merkel B.J."/>
            <person name="Hornburger P."/>
            <person name="Mueller R.-W."/>
            <person name="Bruemmer F."/>
            <person name="Labrenz M."/>
            <person name="Spormann A.M."/>
            <person name="Op den Camp H."/>
            <person name="Overmann J."/>
            <person name="Amann R."/>
            <person name="Jetten M.S.M."/>
            <person name="Mascher T."/>
            <person name="Medema M.H."/>
            <person name="Devos D.P."/>
            <person name="Kaster A.-K."/>
            <person name="Ovreas L."/>
            <person name="Rohde M."/>
            <person name="Galperin M.Y."/>
            <person name="Jogler C."/>
        </authorList>
    </citation>
    <scope>NUCLEOTIDE SEQUENCE [LARGE SCALE GENOMIC DNA]</scope>
    <source>
        <strain evidence="3 4">I41</strain>
    </source>
</reference>
<dbReference type="KEGG" id="llh:I41_31010"/>
<dbReference type="InterPro" id="IPR006680">
    <property type="entry name" value="Amidohydro-rel"/>
</dbReference>
<keyword evidence="4" id="KW-1185">Reference proteome</keyword>
<evidence type="ECO:0000313" key="4">
    <source>
        <dbReference type="Proteomes" id="UP000317909"/>
    </source>
</evidence>
<dbReference type="InterPro" id="IPR011059">
    <property type="entry name" value="Metal-dep_hydrolase_composite"/>
</dbReference>
<dbReference type="AlphaFoldDB" id="A0A517TZV1"/>
<name>A0A517TZV1_9BACT</name>
<sequence>MTARTLRARWVLPIDAPPIEGGYVAISDGMIAEVGADDPDRGPVTDLGDVVLLPGLVNAHTHLEFSGLAKPLGRPGMSLPAWIRTVIADRGRGDRRPEEAIAAGLRESAAAGVTAIGEIATSPAAFYQGRAGARMVQFQEAIGFSAGRVDSVAAEMERRVAAAGAAAGISPHAPYTVHPDLLQKLVAIASARRLPVAMHLAESPEELQLLRDGAGPFRELLEERSMWDGDAIPRGSRPLDYLRQLAEAPRALAIHGNYFDSDEIAFVAARRERLSVVYCPRTHAYFQHPPYPLPAMLRAGVRVVLGTDSRASNPDLNLLGEIQFAAARFPKLDSAVLVRMATLDAAEALGLGQAAGSLAPGKRADLAMVRCDSACRAPYEALIAPDARATLIAA</sequence>
<dbReference type="InterPro" id="IPR032466">
    <property type="entry name" value="Metal_Hydrolase"/>
</dbReference>
<dbReference type="RefSeq" id="WP_145433621.1">
    <property type="nucleotide sequence ID" value="NZ_CP036339.1"/>
</dbReference>
<dbReference type="PANTHER" id="PTHR43794">
    <property type="entry name" value="AMINOHYDROLASE SSNA-RELATED"/>
    <property type="match status" value="1"/>
</dbReference>
<dbReference type="SUPFAM" id="SSF51556">
    <property type="entry name" value="Metallo-dependent hydrolases"/>
    <property type="match status" value="1"/>
</dbReference>
<dbReference type="GO" id="GO:0016810">
    <property type="term" value="F:hydrolase activity, acting on carbon-nitrogen (but not peptide) bonds"/>
    <property type="evidence" value="ECO:0007669"/>
    <property type="project" value="InterPro"/>
</dbReference>
<evidence type="ECO:0000259" key="2">
    <source>
        <dbReference type="Pfam" id="PF01979"/>
    </source>
</evidence>
<proteinExistence type="predicted"/>
<dbReference type="SUPFAM" id="SSF51338">
    <property type="entry name" value="Composite domain of metallo-dependent hydrolases"/>
    <property type="match status" value="1"/>
</dbReference>
<dbReference type="Gene3D" id="3.20.20.140">
    <property type="entry name" value="Metal-dependent hydrolases"/>
    <property type="match status" value="1"/>
</dbReference>
<dbReference type="Proteomes" id="UP000317909">
    <property type="component" value="Chromosome"/>
</dbReference>
<dbReference type="OrthoDB" id="9807210at2"/>
<keyword evidence="1 3" id="KW-0378">Hydrolase</keyword>
<dbReference type="InterPro" id="IPR050287">
    <property type="entry name" value="MTA/SAH_deaminase"/>
</dbReference>
<feature type="domain" description="Amidohydrolase-related" evidence="2">
    <location>
        <begin position="51"/>
        <end position="369"/>
    </location>
</feature>
<evidence type="ECO:0000256" key="1">
    <source>
        <dbReference type="ARBA" id="ARBA00022801"/>
    </source>
</evidence>
<evidence type="ECO:0000313" key="3">
    <source>
        <dbReference type="EMBL" id="QDT73909.1"/>
    </source>
</evidence>
<accession>A0A517TZV1</accession>
<organism evidence="3 4">
    <name type="scientific">Lacipirellula limnantheis</name>
    <dbReference type="NCBI Taxonomy" id="2528024"/>
    <lineage>
        <taxon>Bacteria</taxon>
        <taxon>Pseudomonadati</taxon>
        <taxon>Planctomycetota</taxon>
        <taxon>Planctomycetia</taxon>
        <taxon>Pirellulales</taxon>
        <taxon>Lacipirellulaceae</taxon>
        <taxon>Lacipirellula</taxon>
    </lineage>
</organism>